<evidence type="ECO:0000256" key="3">
    <source>
        <dbReference type="HAMAP-Rule" id="MF_00502"/>
    </source>
</evidence>
<dbReference type="NCBIfam" id="NF002462">
    <property type="entry name" value="PRK01678.1"/>
    <property type="match status" value="1"/>
</dbReference>
<dbReference type="EMBL" id="LCPZ01000017">
    <property type="protein sequence ID" value="KKW08171.1"/>
    <property type="molecule type" value="Genomic_DNA"/>
</dbReference>
<comment type="caution">
    <text evidence="5">The sequence shown here is derived from an EMBL/GenBank/DDBJ whole genome shotgun (WGS) entry which is preliminary data.</text>
</comment>
<dbReference type="Gene3D" id="4.10.830.30">
    <property type="entry name" value="Ribosomal protein L31"/>
    <property type="match status" value="1"/>
</dbReference>
<dbReference type="AlphaFoldDB" id="A0A0G1VNY8"/>
<dbReference type="PRINTS" id="PR01249">
    <property type="entry name" value="RIBOSOMALL31"/>
</dbReference>
<name>A0A0G1VNY8_9BACT</name>
<protein>
    <recommendedName>
        <fullName evidence="3">Large ribosomal subunit protein bL31B</fullName>
    </recommendedName>
</protein>
<dbReference type="InterPro" id="IPR034704">
    <property type="entry name" value="Ribosomal_bL28/bL31-like_sf"/>
</dbReference>
<evidence type="ECO:0000256" key="2">
    <source>
        <dbReference type="ARBA" id="ARBA00023274"/>
    </source>
</evidence>
<proteinExistence type="inferred from homology"/>
<dbReference type="NCBIfam" id="TIGR00105">
    <property type="entry name" value="L31"/>
    <property type="match status" value="1"/>
</dbReference>
<gene>
    <name evidence="3" type="primary">rpmE2</name>
    <name evidence="5" type="ORF">UY44_C0017G0029</name>
</gene>
<evidence type="ECO:0000256" key="1">
    <source>
        <dbReference type="ARBA" id="ARBA00022980"/>
    </source>
</evidence>
<dbReference type="PANTHER" id="PTHR33280:SF1">
    <property type="entry name" value="LARGE RIBOSOMAL SUBUNIT PROTEIN BL31C"/>
    <property type="match status" value="1"/>
</dbReference>
<keyword evidence="2 3" id="KW-0687">Ribonucleoprotein</keyword>
<comment type="similarity">
    <text evidence="3">Belongs to the bacterial ribosomal protein bL31 family. Type B subfamily.</text>
</comment>
<organism evidence="5 6">
    <name type="scientific">Candidatus Kaiserbacteria bacterium GW2011_GWA2_49_19</name>
    <dbReference type="NCBI Taxonomy" id="1618669"/>
    <lineage>
        <taxon>Bacteria</taxon>
        <taxon>Candidatus Kaiseribacteriota</taxon>
    </lineage>
</organism>
<dbReference type="InterPro" id="IPR027493">
    <property type="entry name" value="Ribosomal_bL31_B"/>
</dbReference>
<evidence type="ECO:0000313" key="6">
    <source>
        <dbReference type="Proteomes" id="UP000033965"/>
    </source>
</evidence>
<accession>A0A0G1VNY8</accession>
<reference evidence="5 6" key="1">
    <citation type="journal article" date="2015" name="Nature">
        <title>rRNA introns, odd ribosomes, and small enigmatic genomes across a large radiation of phyla.</title>
        <authorList>
            <person name="Brown C.T."/>
            <person name="Hug L.A."/>
            <person name="Thomas B.C."/>
            <person name="Sharon I."/>
            <person name="Castelle C.J."/>
            <person name="Singh A."/>
            <person name="Wilkins M.J."/>
            <person name="Williams K.H."/>
            <person name="Banfield J.F."/>
        </authorList>
    </citation>
    <scope>NUCLEOTIDE SEQUENCE [LARGE SCALE GENOMIC DNA]</scope>
</reference>
<feature type="region of interest" description="Disordered" evidence="4">
    <location>
        <begin position="108"/>
        <end position="133"/>
    </location>
</feature>
<evidence type="ECO:0000256" key="4">
    <source>
        <dbReference type="SAM" id="MobiDB-lite"/>
    </source>
</evidence>
<dbReference type="HAMAP" id="MF_00502">
    <property type="entry name" value="Ribosomal_bL31_2"/>
    <property type="match status" value="1"/>
</dbReference>
<dbReference type="PROSITE" id="PS01143">
    <property type="entry name" value="RIBOSOMAL_L31"/>
    <property type="match status" value="1"/>
</dbReference>
<dbReference type="GO" id="GO:1990904">
    <property type="term" value="C:ribonucleoprotein complex"/>
    <property type="evidence" value="ECO:0007669"/>
    <property type="project" value="UniProtKB-KW"/>
</dbReference>
<dbReference type="InterPro" id="IPR042105">
    <property type="entry name" value="Ribosomal_bL31_sf"/>
</dbReference>
<sequence length="133" mass="14239">MGDLGVIFAILCVEQLKTLISSRKRKLPTSSGMKKEIHPADYRQVIFDDATSGKRFLIGSTVKTAKTAKLDGKEYPVFNVEISSASHPFYTGQSKTIDTAGRVEKFKTRAASAKPKAGKKTKSAKGGSASGGK</sequence>
<dbReference type="Proteomes" id="UP000033965">
    <property type="component" value="Unassembled WGS sequence"/>
</dbReference>
<dbReference type="SUPFAM" id="SSF143800">
    <property type="entry name" value="L28p-like"/>
    <property type="match status" value="1"/>
</dbReference>
<dbReference type="PANTHER" id="PTHR33280">
    <property type="entry name" value="50S RIBOSOMAL PROTEIN L31, CHLOROPLASTIC"/>
    <property type="match status" value="1"/>
</dbReference>
<dbReference type="GO" id="GO:0003735">
    <property type="term" value="F:structural constituent of ribosome"/>
    <property type="evidence" value="ECO:0007669"/>
    <property type="project" value="InterPro"/>
</dbReference>
<dbReference type="GO" id="GO:0006412">
    <property type="term" value="P:translation"/>
    <property type="evidence" value="ECO:0007669"/>
    <property type="project" value="UniProtKB-UniRule"/>
</dbReference>
<dbReference type="Pfam" id="PF01197">
    <property type="entry name" value="Ribosomal_L31"/>
    <property type="match status" value="1"/>
</dbReference>
<dbReference type="GO" id="GO:0005840">
    <property type="term" value="C:ribosome"/>
    <property type="evidence" value="ECO:0007669"/>
    <property type="project" value="UniProtKB-KW"/>
</dbReference>
<evidence type="ECO:0000313" key="5">
    <source>
        <dbReference type="EMBL" id="KKW08171.1"/>
    </source>
</evidence>
<keyword evidence="1 3" id="KW-0689">Ribosomal protein</keyword>
<comment type="subunit">
    <text evidence="3">Part of the 50S ribosomal subunit.</text>
</comment>
<dbReference type="PATRIC" id="fig|1618669.3.peg.547"/>
<dbReference type="InterPro" id="IPR002150">
    <property type="entry name" value="Ribosomal_bL31"/>
</dbReference>